<comment type="caution">
    <text evidence="2">The sequence shown here is derived from an EMBL/GenBank/DDBJ whole genome shotgun (WGS) entry which is preliminary data.</text>
</comment>
<evidence type="ECO:0000313" key="2">
    <source>
        <dbReference type="EMBL" id="KAK3260232.1"/>
    </source>
</evidence>
<dbReference type="Proteomes" id="UP001190700">
    <property type="component" value="Unassembled WGS sequence"/>
</dbReference>
<gene>
    <name evidence="2" type="ORF">CYMTET_30798</name>
</gene>
<feature type="non-terminal residue" evidence="2">
    <location>
        <position position="190"/>
    </location>
</feature>
<feature type="compositionally biased region" description="Polar residues" evidence="1">
    <location>
        <begin position="1"/>
        <end position="11"/>
    </location>
</feature>
<evidence type="ECO:0000313" key="3">
    <source>
        <dbReference type="Proteomes" id="UP001190700"/>
    </source>
</evidence>
<organism evidence="2 3">
    <name type="scientific">Cymbomonas tetramitiformis</name>
    <dbReference type="NCBI Taxonomy" id="36881"/>
    <lineage>
        <taxon>Eukaryota</taxon>
        <taxon>Viridiplantae</taxon>
        <taxon>Chlorophyta</taxon>
        <taxon>Pyramimonadophyceae</taxon>
        <taxon>Pyramimonadales</taxon>
        <taxon>Pyramimonadaceae</taxon>
        <taxon>Cymbomonas</taxon>
    </lineage>
</organism>
<dbReference type="EMBL" id="LGRX02017974">
    <property type="protein sequence ID" value="KAK3260232.1"/>
    <property type="molecule type" value="Genomic_DNA"/>
</dbReference>
<accession>A0AAE0FID9</accession>
<proteinExistence type="predicted"/>
<dbReference type="AlphaFoldDB" id="A0AAE0FID9"/>
<name>A0AAE0FID9_9CHLO</name>
<keyword evidence="3" id="KW-1185">Reference proteome</keyword>
<feature type="compositionally biased region" description="Basic and acidic residues" evidence="1">
    <location>
        <begin position="23"/>
        <end position="35"/>
    </location>
</feature>
<sequence>MDSSAGWQKGTTLALPNFLTAHKPKDDTSVEELRVKTRSSTPSSLNKREKSSHIHNKQVVKESSLLKKDEPERAVKEEARASRSDEGPASSGNACFLELCAGSGGSRPASKELAEHCASRDKLSGSERRLAPHSILPGADLFARADRPLNQLLPPVRAPTSTKFMHPDETCSLFSKARHRLRTPVGSSQQ</sequence>
<feature type="region of interest" description="Disordered" evidence="1">
    <location>
        <begin position="1"/>
        <end position="93"/>
    </location>
</feature>
<feature type="compositionally biased region" description="Basic and acidic residues" evidence="1">
    <location>
        <begin position="64"/>
        <end position="86"/>
    </location>
</feature>
<evidence type="ECO:0000256" key="1">
    <source>
        <dbReference type="SAM" id="MobiDB-lite"/>
    </source>
</evidence>
<reference evidence="2 3" key="1">
    <citation type="journal article" date="2015" name="Genome Biol. Evol.">
        <title>Comparative Genomics of a Bacterivorous Green Alga Reveals Evolutionary Causalities and Consequences of Phago-Mixotrophic Mode of Nutrition.</title>
        <authorList>
            <person name="Burns J.A."/>
            <person name="Paasch A."/>
            <person name="Narechania A."/>
            <person name="Kim E."/>
        </authorList>
    </citation>
    <scope>NUCLEOTIDE SEQUENCE [LARGE SCALE GENOMIC DNA]</scope>
    <source>
        <strain evidence="2 3">PLY_AMNH</strain>
    </source>
</reference>
<protein>
    <submittedName>
        <fullName evidence="2">Uncharacterized protein</fullName>
    </submittedName>
</protein>